<feature type="domain" description="NTF2-like N-terminal transpeptidase" evidence="1">
    <location>
        <begin position="13"/>
        <end position="119"/>
    </location>
</feature>
<reference evidence="2 3" key="1">
    <citation type="submission" date="2019-11" db="EMBL/GenBank/DDBJ databases">
        <title>Nocardia sp. nov. CT2-14 isolated from soil.</title>
        <authorList>
            <person name="Kanchanasin P."/>
            <person name="Tanasupawat S."/>
            <person name="Yuki M."/>
            <person name="Kudo T."/>
        </authorList>
    </citation>
    <scope>NUCLEOTIDE SEQUENCE [LARGE SCALE GENOMIC DNA]</scope>
    <source>
        <strain evidence="2 3">CT2-14</strain>
    </source>
</reference>
<accession>A0A6I3L4C7</accession>
<dbReference type="EMBL" id="WMBB01000008">
    <property type="protein sequence ID" value="MTE14739.1"/>
    <property type="molecule type" value="Genomic_DNA"/>
</dbReference>
<evidence type="ECO:0000259" key="1">
    <source>
        <dbReference type="Pfam" id="PF05223"/>
    </source>
</evidence>
<proteinExistence type="predicted"/>
<dbReference type="GO" id="GO:0008658">
    <property type="term" value="F:penicillin binding"/>
    <property type="evidence" value="ECO:0007669"/>
    <property type="project" value="TreeGrafter"/>
</dbReference>
<comment type="caution">
    <text evidence="2">The sequence shown here is derived from an EMBL/GenBank/DDBJ whole genome shotgun (WGS) entry which is preliminary data.</text>
</comment>
<dbReference type="Gene3D" id="3.40.710.10">
    <property type="entry name" value="DD-peptidase/beta-lactamase superfamily"/>
    <property type="match status" value="1"/>
</dbReference>
<sequence>MGSCGFRERSTGAEAVVERFTTLIDKKDYDGASRLTSYPAGASATLKQVFEGLDPGKPDYHVTQYIGLDGTTGLFSMTGAWNFGDKRNWKYDLQGTVRKLSVGWRISWDPALVMPQLDAKRSAKLVRTFATPSPKVNDIVGQPLMTEQTINVVKLDPAKIADPVASTNALAAAIAPVAPLIDGPALMQQLSASQGKPIVAVNLRDGDFSILEPRMAPIPGVVLEKQPKLISADRRVWSPMLDALTKVWQDNRDAHSGWGVQLFEPDGAFVTQLAGEQGPPGPDIPATMDQHLQRAAEDAVVSTGSPTSIVAIQPSSGALVAAAQNTQASELGNIAFTGLYPVGGMIELFKNVAAVTKHKAPQDVSVGDAADAASLLGIGIDFKVPGLDETTGRLPTGKNAAENVGRGNAADSLLASPWGMAIAAAAIANGRVPKPMITIGQPATTEADLAALPGEATDRLRAMLHDGVGAPEMASLNRYRDVQAFGATTGNNGWLVATMGDLAFAIHIDDPDSGDLTARVAARLLQSLASPD</sequence>
<dbReference type="Proteomes" id="UP000432464">
    <property type="component" value="Unassembled WGS sequence"/>
</dbReference>
<dbReference type="InterPro" id="IPR007887">
    <property type="entry name" value="MecA_N"/>
</dbReference>
<evidence type="ECO:0000313" key="3">
    <source>
        <dbReference type="Proteomes" id="UP000432464"/>
    </source>
</evidence>
<dbReference type="SUPFAM" id="SSF56601">
    <property type="entry name" value="beta-lactamase/transpeptidase-like"/>
    <property type="match status" value="1"/>
</dbReference>
<dbReference type="Pfam" id="PF05223">
    <property type="entry name" value="MecA_N"/>
    <property type="match status" value="1"/>
</dbReference>
<gene>
    <name evidence="2" type="ORF">GLP40_18450</name>
</gene>
<dbReference type="InterPro" id="IPR050515">
    <property type="entry name" value="Beta-lactam/transpept"/>
</dbReference>
<name>A0A6I3L4C7_9NOCA</name>
<dbReference type="GO" id="GO:0005886">
    <property type="term" value="C:plasma membrane"/>
    <property type="evidence" value="ECO:0007669"/>
    <property type="project" value="TreeGrafter"/>
</dbReference>
<organism evidence="2 3">
    <name type="scientific">Nocardia aurantiaca</name>
    <dbReference type="NCBI Taxonomy" id="2675850"/>
    <lineage>
        <taxon>Bacteria</taxon>
        <taxon>Bacillati</taxon>
        <taxon>Actinomycetota</taxon>
        <taxon>Actinomycetes</taxon>
        <taxon>Mycobacteriales</taxon>
        <taxon>Nocardiaceae</taxon>
        <taxon>Nocardia</taxon>
    </lineage>
</organism>
<dbReference type="GO" id="GO:0071972">
    <property type="term" value="F:peptidoglycan L,D-transpeptidase activity"/>
    <property type="evidence" value="ECO:0007669"/>
    <property type="project" value="TreeGrafter"/>
</dbReference>
<protein>
    <submittedName>
        <fullName evidence="2">Penicillin-binding protein</fullName>
    </submittedName>
</protein>
<dbReference type="GO" id="GO:0046677">
    <property type="term" value="P:response to antibiotic"/>
    <property type="evidence" value="ECO:0007669"/>
    <property type="project" value="InterPro"/>
</dbReference>
<keyword evidence="3" id="KW-1185">Reference proteome</keyword>
<dbReference type="GO" id="GO:0071555">
    <property type="term" value="P:cell wall organization"/>
    <property type="evidence" value="ECO:0007669"/>
    <property type="project" value="TreeGrafter"/>
</dbReference>
<dbReference type="AlphaFoldDB" id="A0A6I3L4C7"/>
<dbReference type="InterPro" id="IPR012338">
    <property type="entry name" value="Beta-lactam/transpept-like"/>
</dbReference>
<evidence type="ECO:0000313" key="2">
    <source>
        <dbReference type="EMBL" id="MTE14739.1"/>
    </source>
</evidence>
<dbReference type="PANTHER" id="PTHR30627:SF24">
    <property type="entry name" value="PENICILLIN-BINDING PROTEIN 4B"/>
    <property type="match status" value="1"/>
</dbReference>
<dbReference type="PANTHER" id="PTHR30627">
    <property type="entry name" value="PEPTIDOGLYCAN D,D-TRANSPEPTIDASE"/>
    <property type="match status" value="1"/>
</dbReference>